<accession>A0ABX1SXC7</accession>
<evidence type="ECO:0000313" key="3">
    <source>
        <dbReference type="Proteomes" id="UP000553756"/>
    </source>
</evidence>
<dbReference type="Proteomes" id="UP000553756">
    <property type="component" value="Unassembled WGS sequence"/>
</dbReference>
<proteinExistence type="predicted"/>
<protein>
    <submittedName>
        <fullName evidence="2">Uncharacterized protein</fullName>
    </submittedName>
</protein>
<sequence length="61" mass="6684">MLDLDEEPASAGSFFVAQTHPTTSTPNPNPIRLRWSRLASSMPRHVPDMLLPDTVNAVPSL</sequence>
<name>A0ABX1SXC7_9BIFI</name>
<reference evidence="2 3" key="1">
    <citation type="submission" date="2020-02" db="EMBL/GenBank/DDBJ databases">
        <title>Characterization of phylogenetic diversity of novel bifidobacterial species isolated in Czech ZOOs.</title>
        <authorList>
            <person name="Lugli G.A."/>
            <person name="Vera N.B."/>
            <person name="Ventura M."/>
        </authorList>
    </citation>
    <scope>NUCLEOTIDE SEQUENCE [LARGE SCALE GENOMIC DNA]</scope>
    <source>
        <strain evidence="2 3">DSM 109963</strain>
    </source>
</reference>
<feature type="region of interest" description="Disordered" evidence="1">
    <location>
        <begin position="1"/>
        <end position="31"/>
    </location>
</feature>
<organism evidence="2 3">
    <name type="scientific">Bifidobacterium panos</name>
    <dbReference type="NCBI Taxonomy" id="2675321"/>
    <lineage>
        <taxon>Bacteria</taxon>
        <taxon>Bacillati</taxon>
        <taxon>Actinomycetota</taxon>
        <taxon>Actinomycetes</taxon>
        <taxon>Bifidobacteriales</taxon>
        <taxon>Bifidobacteriaceae</taxon>
        <taxon>Bifidobacterium</taxon>
    </lineage>
</organism>
<comment type="caution">
    <text evidence="2">The sequence shown here is derived from an EMBL/GenBank/DDBJ whole genome shotgun (WGS) entry which is preliminary data.</text>
</comment>
<keyword evidence="3" id="KW-1185">Reference proteome</keyword>
<dbReference type="EMBL" id="JAAIIJ010000008">
    <property type="protein sequence ID" value="NMN01929.1"/>
    <property type="molecule type" value="Genomic_DNA"/>
</dbReference>
<gene>
    <name evidence="2" type="ORF">G1C94_0550</name>
</gene>
<evidence type="ECO:0000256" key="1">
    <source>
        <dbReference type="SAM" id="MobiDB-lite"/>
    </source>
</evidence>
<evidence type="ECO:0000313" key="2">
    <source>
        <dbReference type="EMBL" id="NMN01929.1"/>
    </source>
</evidence>